<feature type="signal peptide" evidence="1">
    <location>
        <begin position="1"/>
        <end position="21"/>
    </location>
</feature>
<accession>A0ABT4PIN9</accession>
<dbReference type="RefSeq" id="WP_269878195.1">
    <property type="nucleotide sequence ID" value="NZ_JAPZVM010000007.1"/>
</dbReference>
<keyword evidence="1" id="KW-0732">Signal</keyword>
<evidence type="ECO:0000313" key="2">
    <source>
        <dbReference type="EMBL" id="MCZ8372916.1"/>
    </source>
</evidence>
<organism evidence="2 3">
    <name type="scientific">Phocaeicola acetigenes</name>
    <dbReference type="NCBI Taxonomy" id="3016083"/>
    <lineage>
        <taxon>Bacteria</taxon>
        <taxon>Pseudomonadati</taxon>
        <taxon>Bacteroidota</taxon>
        <taxon>Bacteroidia</taxon>
        <taxon>Bacteroidales</taxon>
        <taxon>Bacteroidaceae</taxon>
        <taxon>Phocaeicola</taxon>
    </lineage>
</organism>
<evidence type="ECO:0000256" key="1">
    <source>
        <dbReference type="SAM" id="SignalP"/>
    </source>
</evidence>
<dbReference type="SUPFAM" id="SSF56935">
    <property type="entry name" value="Porins"/>
    <property type="match status" value="1"/>
</dbReference>
<dbReference type="Proteomes" id="UP001141933">
    <property type="component" value="Unassembled WGS sequence"/>
</dbReference>
<proteinExistence type="predicted"/>
<comment type="caution">
    <text evidence="2">The sequence shown here is derived from an EMBL/GenBank/DDBJ whole genome shotgun (WGS) entry which is preliminary data.</text>
</comment>
<dbReference type="EMBL" id="JAPZVM010000007">
    <property type="protein sequence ID" value="MCZ8372916.1"/>
    <property type="molecule type" value="Genomic_DNA"/>
</dbReference>
<dbReference type="Gene3D" id="2.40.160.60">
    <property type="entry name" value="Outer membrane protein transport protein (OMPP1/FadL/TodX)"/>
    <property type="match status" value="1"/>
</dbReference>
<keyword evidence="3" id="KW-1185">Reference proteome</keyword>
<evidence type="ECO:0000313" key="3">
    <source>
        <dbReference type="Proteomes" id="UP001141933"/>
    </source>
</evidence>
<gene>
    <name evidence="2" type="ORF">O6P32_09380</name>
</gene>
<name>A0ABT4PIN9_9BACT</name>
<reference evidence="2" key="1">
    <citation type="submission" date="2022-12" db="EMBL/GenBank/DDBJ databases">
        <title>Phocaeicola acetigenes sp. nov., isolated feces from a healthy human.</title>
        <authorList>
            <person name="Do H."/>
            <person name="Ha Y.B."/>
            <person name="Kim J.-S."/>
            <person name="Suh M.K."/>
            <person name="Kim H.S."/>
            <person name="Lee J.-S."/>
        </authorList>
    </citation>
    <scope>NUCLEOTIDE SEQUENCE</scope>
    <source>
        <strain evidence="2">KGMB11183</strain>
    </source>
</reference>
<sequence length="418" mass="46165">MLSNKVLLSALFVAGSFTASAQTSSNSPYTRYGLGDLADRAFANNAAMGGIGYGLRNSKHINVMNPASYSAVDSLSFMFDLGMSLKSSNYQENGVKAKAKNSSFDYIAMQFRLHPRLGAVIGFTPYSTVGYSFTTTKPLEGSENSSTSIFTGDGGLQQVFGGLGFKILDNLSIGANFGYLYGDINYQTQIGFNTTADYSITYNKIKVNSFTADFGVQYTQPISKDDNLTLGLTYGLGHNLNSSEEKGIQITDNSDYVVNNSTTINDSYGIPHTFGVGVAYNRKQNLTLGVDYTLQKWSNVKYNNQTDAYKDRSKVAVGAEFLPNPIGRNYFKRIRYRAGAYYSTPYLKLGDINGPSEYGVSAGFGLPLFLFQRKTILNITGQYIHVKPSISNMLSENRFVIKLGLTFNERWFMKWRVN</sequence>
<protein>
    <recommendedName>
        <fullName evidence="4">Outer membrane protein</fullName>
    </recommendedName>
</protein>
<feature type="chain" id="PRO_5047530539" description="Outer membrane protein" evidence="1">
    <location>
        <begin position="22"/>
        <end position="418"/>
    </location>
</feature>
<evidence type="ECO:0008006" key="4">
    <source>
        <dbReference type="Google" id="ProtNLM"/>
    </source>
</evidence>